<accession>A0ABX8C0F3</accession>
<sequence length="73" mass="8386">MEDHTRDDAELARLQEEYGQTYRVWRTADWWMGTALTDGITPTLMEPTATALEARLRNPGPRYGAPFPREAHP</sequence>
<keyword evidence="2" id="KW-1185">Reference proteome</keyword>
<dbReference type="Proteomes" id="UP000676079">
    <property type="component" value="Chromosome"/>
</dbReference>
<organism evidence="1 2">
    <name type="scientific">Nocardiopsis changdeensis</name>
    <dbReference type="NCBI Taxonomy" id="2831969"/>
    <lineage>
        <taxon>Bacteria</taxon>
        <taxon>Bacillati</taxon>
        <taxon>Actinomycetota</taxon>
        <taxon>Actinomycetes</taxon>
        <taxon>Streptosporangiales</taxon>
        <taxon>Nocardiopsidaceae</taxon>
        <taxon>Nocardiopsis</taxon>
    </lineage>
</organism>
<reference evidence="1 2" key="1">
    <citation type="submission" date="2021-05" db="EMBL/GenBank/DDBJ databases">
        <title>Direct Submission.</title>
        <authorList>
            <person name="Li K."/>
            <person name="Gao J."/>
        </authorList>
    </citation>
    <scope>NUCLEOTIDE SEQUENCE [LARGE SCALE GENOMIC DNA]</scope>
    <source>
        <strain evidence="1 2">Mg02</strain>
    </source>
</reference>
<gene>
    <name evidence="1" type="ORF">KGD84_17325</name>
</gene>
<name>A0ABX8C0F3_9ACTN</name>
<protein>
    <submittedName>
        <fullName evidence="1">Uncharacterized protein</fullName>
    </submittedName>
</protein>
<proteinExistence type="predicted"/>
<evidence type="ECO:0000313" key="1">
    <source>
        <dbReference type="EMBL" id="QUX26033.1"/>
    </source>
</evidence>
<dbReference type="EMBL" id="CP074133">
    <property type="protein sequence ID" value="QUX26033.1"/>
    <property type="molecule type" value="Genomic_DNA"/>
</dbReference>
<evidence type="ECO:0000313" key="2">
    <source>
        <dbReference type="Proteomes" id="UP000676079"/>
    </source>
</evidence>